<dbReference type="InterPro" id="IPR001128">
    <property type="entry name" value="Cyt_P450"/>
</dbReference>
<comment type="similarity">
    <text evidence="2 9">Belongs to the cytochrome P450 family.</text>
</comment>
<dbReference type="GO" id="GO:0071375">
    <property type="term" value="P:cellular response to peptide hormone stimulus"/>
    <property type="evidence" value="ECO:0007669"/>
    <property type="project" value="TreeGrafter"/>
</dbReference>
<evidence type="ECO:0000256" key="9">
    <source>
        <dbReference type="RuleBase" id="RU000461"/>
    </source>
</evidence>
<keyword evidence="3 8" id="KW-0349">Heme</keyword>
<dbReference type="GO" id="GO:0020037">
    <property type="term" value="F:heme binding"/>
    <property type="evidence" value="ECO:0007669"/>
    <property type="project" value="InterPro"/>
</dbReference>
<dbReference type="PRINTS" id="PR00385">
    <property type="entry name" value="P450"/>
</dbReference>
<dbReference type="PANTHER" id="PTHR24279:SF121">
    <property type="entry name" value="CYTOCHROME P450 FAMILY 27 SUBFAMILY B MEMBER 1"/>
    <property type="match status" value="1"/>
</dbReference>
<dbReference type="GO" id="GO:0034650">
    <property type="term" value="P:cortisol metabolic process"/>
    <property type="evidence" value="ECO:0007669"/>
    <property type="project" value="TreeGrafter"/>
</dbReference>
<evidence type="ECO:0000256" key="4">
    <source>
        <dbReference type="ARBA" id="ARBA00022723"/>
    </source>
</evidence>
<evidence type="ECO:0000256" key="3">
    <source>
        <dbReference type="ARBA" id="ARBA00022617"/>
    </source>
</evidence>
<dbReference type="GO" id="GO:0016705">
    <property type="term" value="F:oxidoreductase activity, acting on paired donors, with incorporation or reduction of molecular oxygen"/>
    <property type="evidence" value="ECO:0007669"/>
    <property type="project" value="InterPro"/>
</dbReference>
<dbReference type="SUPFAM" id="SSF48264">
    <property type="entry name" value="Cytochrome P450"/>
    <property type="match status" value="1"/>
</dbReference>
<dbReference type="GO" id="GO:0005743">
    <property type="term" value="C:mitochondrial inner membrane"/>
    <property type="evidence" value="ECO:0007669"/>
    <property type="project" value="TreeGrafter"/>
</dbReference>
<organism evidence="10 11">
    <name type="scientific">Anser cygnoides</name>
    <name type="common">Swan goose</name>
    <dbReference type="NCBI Taxonomy" id="8845"/>
    <lineage>
        <taxon>Eukaryota</taxon>
        <taxon>Metazoa</taxon>
        <taxon>Chordata</taxon>
        <taxon>Craniata</taxon>
        <taxon>Vertebrata</taxon>
        <taxon>Euteleostomi</taxon>
        <taxon>Archelosauria</taxon>
        <taxon>Archosauria</taxon>
        <taxon>Dinosauria</taxon>
        <taxon>Saurischia</taxon>
        <taxon>Theropoda</taxon>
        <taxon>Coelurosauria</taxon>
        <taxon>Aves</taxon>
        <taxon>Neognathae</taxon>
        <taxon>Galloanserae</taxon>
        <taxon>Anseriformes</taxon>
        <taxon>Anatidae</taxon>
        <taxon>Anserinae</taxon>
        <taxon>Anser</taxon>
    </lineage>
</organism>
<dbReference type="GO" id="GO:0008203">
    <property type="term" value="P:cholesterol metabolic process"/>
    <property type="evidence" value="ECO:0007669"/>
    <property type="project" value="TreeGrafter"/>
</dbReference>
<keyword evidence="11" id="KW-1185">Reference proteome</keyword>
<evidence type="ECO:0000256" key="1">
    <source>
        <dbReference type="ARBA" id="ARBA00001971"/>
    </source>
</evidence>
<dbReference type="Gene3D" id="1.10.630.10">
    <property type="entry name" value="Cytochrome P450"/>
    <property type="match status" value="1"/>
</dbReference>
<evidence type="ECO:0000256" key="2">
    <source>
        <dbReference type="ARBA" id="ARBA00010617"/>
    </source>
</evidence>
<sequence>MRPRAAEAYAGAVGAVVGDLLQRLQHLRDCHPQHLVPDVAAEFYKFGLEGISSVLFESRLGCLQQEVPRDTEAFIRSINTMFVMTLLTMAMPKALHRLFPKPWRTFCEAWDFMFAFGEGAPGAGGGGDTRRCHPPPGPLMRDIYGNVTELLLAGVDTISSTLSWSLYELSRHPGVQAALHQEVAAALGPGHEPPAAALARMPLLKAVVKETLRLYPVIPSNARVVPDRDIRVGDYLVPRKTLITLCHYAASRDGRFFPAPDAFQPERWLRRGPTRHPFASLPFGVGKRSCVGRRLAELEIHLALAQILLRFEVRPEPGGAPVRPMTRTLLVPEASINLQFLSRRGGRAAGTPPSPTP</sequence>
<dbReference type="Proteomes" id="UP000694521">
    <property type="component" value="Unplaced"/>
</dbReference>
<comment type="cofactor">
    <cofactor evidence="1 8">
        <name>heme</name>
        <dbReference type="ChEBI" id="CHEBI:30413"/>
    </cofactor>
</comment>
<evidence type="ECO:0000256" key="6">
    <source>
        <dbReference type="ARBA" id="ARBA00023004"/>
    </source>
</evidence>
<evidence type="ECO:0000256" key="7">
    <source>
        <dbReference type="ARBA" id="ARBA00023033"/>
    </source>
</evidence>
<evidence type="ECO:0000313" key="10">
    <source>
        <dbReference type="Ensembl" id="ENSACDP00005006809.1"/>
    </source>
</evidence>
<accession>A0A8B9IGX8</accession>
<dbReference type="Ensembl" id="ENSACDT00005008190.1">
    <property type="protein sequence ID" value="ENSACDP00005006809.1"/>
    <property type="gene ID" value="ENSACDG00005004983.1"/>
</dbReference>
<dbReference type="PRINTS" id="PR00463">
    <property type="entry name" value="EP450I"/>
</dbReference>
<dbReference type="InterPro" id="IPR017972">
    <property type="entry name" value="Cyt_P450_CS"/>
</dbReference>
<dbReference type="InterPro" id="IPR036396">
    <property type="entry name" value="Cyt_P450_sf"/>
</dbReference>
<dbReference type="AlphaFoldDB" id="A0A8B9IGX8"/>
<dbReference type="GO" id="GO:0006704">
    <property type="term" value="P:glucocorticoid biosynthetic process"/>
    <property type="evidence" value="ECO:0007669"/>
    <property type="project" value="TreeGrafter"/>
</dbReference>
<proteinExistence type="inferred from homology"/>
<keyword evidence="7 9" id="KW-0503">Monooxygenase</keyword>
<reference evidence="10" key="2">
    <citation type="submission" date="2025-09" db="UniProtKB">
        <authorList>
            <consortium name="Ensembl"/>
        </authorList>
    </citation>
    <scope>IDENTIFICATION</scope>
</reference>
<dbReference type="GO" id="GO:0004497">
    <property type="term" value="F:monooxygenase activity"/>
    <property type="evidence" value="ECO:0007669"/>
    <property type="project" value="UniProtKB-KW"/>
</dbReference>
<evidence type="ECO:0000313" key="11">
    <source>
        <dbReference type="Proteomes" id="UP000694521"/>
    </source>
</evidence>
<dbReference type="PANTHER" id="PTHR24279">
    <property type="entry name" value="CYTOCHROME P450"/>
    <property type="match status" value="1"/>
</dbReference>
<keyword evidence="5 9" id="KW-0560">Oxidoreductase</keyword>
<dbReference type="GO" id="GO:0005506">
    <property type="term" value="F:iron ion binding"/>
    <property type="evidence" value="ECO:0007669"/>
    <property type="project" value="InterPro"/>
</dbReference>
<name>A0A8B9IGX8_ANSCY</name>
<reference evidence="10" key="1">
    <citation type="submission" date="2025-08" db="UniProtKB">
        <authorList>
            <consortium name="Ensembl"/>
        </authorList>
    </citation>
    <scope>IDENTIFICATION</scope>
</reference>
<evidence type="ECO:0000256" key="5">
    <source>
        <dbReference type="ARBA" id="ARBA00023002"/>
    </source>
</evidence>
<evidence type="ECO:0000256" key="8">
    <source>
        <dbReference type="PIRSR" id="PIRSR602401-1"/>
    </source>
</evidence>
<keyword evidence="6 8" id="KW-0408">Iron</keyword>
<dbReference type="InterPro" id="IPR050479">
    <property type="entry name" value="CYP11_CYP27_families"/>
</dbReference>
<dbReference type="PROSITE" id="PS00086">
    <property type="entry name" value="CYTOCHROME_P450"/>
    <property type="match status" value="1"/>
</dbReference>
<protein>
    <submittedName>
        <fullName evidence="10">Cytochrome P450 family 27 subfamily B member 1</fullName>
    </submittedName>
</protein>
<keyword evidence="4 8" id="KW-0479">Metal-binding</keyword>
<dbReference type="GO" id="GO:0006700">
    <property type="term" value="P:C21-steroid hormone biosynthetic process"/>
    <property type="evidence" value="ECO:0007669"/>
    <property type="project" value="TreeGrafter"/>
</dbReference>
<feature type="binding site" description="axial binding residue" evidence="8">
    <location>
        <position position="290"/>
    </location>
    <ligand>
        <name>heme</name>
        <dbReference type="ChEBI" id="CHEBI:30413"/>
    </ligand>
    <ligandPart>
        <name>Fe</name>
        <dbReference type="ChEBI" id="CHEBI:18248"/>
    </ligandPart>
</feature>
<dbReference type="InterPro" id="IPR002401">
    <property type="entry name" value="Cyt_P450_E_grp-I"/>
</dbReference>
<dbReference type="Pfam" id="PF00067">
    <property type="entry name" value="p450"/>
    <property type="match status" value="1"/>
</dbReference>